<dbReference type="Gene3D" id="1.10.287.130">
    <property type="match status" value="1"/>
</dbReference>
<dbReference type="InterPro" id="IPR003661">
    <property type="entry name" value="HisK_dim/P_dom"/>
</dbReference>
<evidence type="ECO:0000256" key="11">
    <source>
        <dbReference type="ARBA" id="ARBA00022989"/>
    </source>
</evidence>
<feature type="domain" description="HPt" evidence="18">
    <location>
        <begin position="725"/>
        <end position="824"/>
    </location>
</feature>
<keyword evidence="5" id="KW-0997">Cell inner membrane</keyword>
<evidence type="ECO:0000313" key="19">
    <source>
        <dbReference type="EMBL" id="MFC3197756.1"/>
    </source>
</evidence>
<comment type="catalytic activity">
    <reaction evidence="1">
        <text>ATP + protein L-histidine = ADP + protein N-phospho-L-histidine.</text>
        <dbReference type="EC" id="2.7.13.3"/>
    </reaction>
</comment>
<evidence type="ECO:0000256" key="15">
    <source>
        <dbReference type="SAM" id="Phobius"/>
    </source>
</evidence>
<dbReference type="PANTHER" id="PTHR43047">
    <property type="entry name" value="TWO-COMPONENT HISTIDINE PROTEIN KINASE"/>
    <property type="match status" value="1"/>
</dbReference>
<keyword evidence="4" id="KW-1003">Cell membrane</keyword>
<dbReference type="SUPFAM" id="SSF47226">
    <property type="entry name" value="Histidine-containing phosphotransfer domain, HPT domain"/>
    <property type="match status" value="1"/>
</dbReference>
<dbReference type="InterPro" id="IPR003594">
    <property type="entry name" value="HATPase_dom"/>
</dbReference>
<dbReference type="SMART" id="SM00387">
    <property type="entry name" value="HATPase_c"/>
    <property type="match status" value="1"/>
</dbReference>
<feature type="transmembrane region" description="Helical" evidence="15">
    <location>
        <begin position="293"/>
        <end position="315"/>
    </location>
</feature>
<keyword evidence="9" id="KW-0418">Kinase</keyword>
<keyword evidence="6 14" id="KW-0597">Phosphoprotein</keyword>
<dbReference type="PROSITE" id="PS50110">
    <property type="entry name" value="RESPONSE_REGULATORY"/>
    <property type="match status" value="1"/>
</dbReference>
<keyword evidence="11 15" id="KW-1133">Transmembrane helix</keyword>
<keyword evidence="7" id="KW-0808">Transferase</keyword>
<evidence type="ECO:0000259" key="18">
    <source>
        <dbReference type="PROSITE" id="PS50894"/>
    </source>
</evidence>
<dbReference type="InterPro" id="IPR008207">
    <property type="entry name" value="Sig_transdc_His_kin_Hpt_dom"/>
</dbReference>
<keyword evidence="10 19" id="KW-0547">Nucleotide-binding</keyword>
<proteinExistence type="predicted"/>
<evidence type="ECO:0000256" key="9">
    <source>
        <dbReference type="ARBA" id="ARBA00022777"/>
    </source>
</evidence>
<keyword evidence="8 15" id="KW-0812">Transmembrane</keyword>
<gene>
    <name evidence="19" type="ORF">ACFOET_09040</name>
</gene>
<accession>A0ABV7JLP4</accession>
<evidence type="ECO:0000256" key="1">
    <source>
        <dbReference type="ARBA" id="ARBA00000085"/>
    </source>
</evidence>
<dbReference type="GO" id="GO:0005524">
    <property type="term" value="F:ATP binding"/>
    <property type="evidence" value="ECO:0007669"/>
    <property type="project" value="UniProtKB-KW"/>
</dbReference>
<dbReference type="InterPro" id="IPR005467">
    <property type="entry name" value="His_kinase_dom"/>
</dbReference>
<feature type="domain" description="Histidine kinase" evidence="16">
    <location>
        <begin position="348"/>
        <end position="566"/>
    </location>
</feature>
<dbReference type="SUPFAM" id="SSF52172">
    <property type="entry name" value="CheY-like"/>
    <property type="match status" value="1"/>
</dbReference>
<dbReference type="SUPFAM" id="SSF47384">
    <property type="entry name" value="Homodimeric domain of signal transducing histidine kinase"/>
    <property type="match status" value="1"/>
</dbReference>
<dbReference type="CDD" id="cd16922">
    <property type="entry name" value="HATPase_EvgS-ArcB-TorS-like"/>
    <property type="match status" value="1"/>
</dbReference>
<dbReference type="Gene3D" id="1.20.120.160">
    <property type="entry name" value="HPT domain"/>
    <property type="match status" value="1"/>
</dbReference>
<dbReference type="InterPro" id="IPR036890">
    <property type="entry name" value="HATPase_C_sf"/>
</dbReference>
<dbReference type="Pfam" id="PF02518">
    <property type="entry name" value="HATPase_c"/>
    <property type="match status" value="1"/>
</dbReference>
<evidence type="ECO:0000256" key="6">
    <source>
        <dbReference type="ARBA" id="ARBA00022553"/>
    </source>
</evidence>
<name>A0ABV7JLP4_9SPHI</name>
<dbReference type="Proteomes" id="UP001595526">
    <property type="component" value="Unassembled WGS sequence"/>
</dbReference>
<reference evidence="20" key="1">
    <citation type="journal article" date="2019" name="Int. J. Syst. Evol. Microbiol.">
        <title>The Global Catalogue of Microorganisms (GCM) 10K type strain sequencing project: providing services to taxonomists for standard genome sequencing and annotation.</title>
        <authorList>
            <consortium name="The Broad Institute Genomics Platform"/>
            <consortium name="The Broad Institute Genome Sequencing Center for Infectious Disease"/>
            <person name="Wu L."/>
            <person name="Ma J."/>
        </authorList>
    </citation>
    <scope>NUCLEOTIDE SEQUENCE [LARGE SCALE GENOMIC DNA]</scope>
    <source>
        <strain evidence="20">KCTC 52416</strain>
    </source>
</reference>
<dbReference type="InterPro" id="IPR001789">
    <property type="entry name" value="Sig_transdc_resp-reg_receiver"/>
</dbReference>
<dbReference type="Gene3D" id="3.30.565.10">
    <property type="entry name" value="Histidine kinase-like ATPase, C-terminal domain"/>
    <property type="match status" value="1"/>
</dbReference>
<dbReference type="PRINTS" id="PR00344">
    <property type="entry name" value="BCTRLSENSOR"/>
</dbReference>
<dbReference type="PROSITE" id="PS50109">
    <property type="entry name" value="HIS_KIN"/>
    <property type="match status" value="1"/>
</dbReference>
<feature type="modified residue" description="Phosphohistidine" evidence="13">
    <location>
        <position position="764"/>
    </location>
</feature>
<feature type="domain" description="Response regulatory" evidence="17">
    <location>
        <begin position="589"/>
        <end position="705"/>
    </location>
</feature>
<sequence length="824" mass="92564">MIFVFFSCAVALGLAWGISRVAFTEMMDTVESITNPDPKLEMVSGISRDIMRLDQLQRSQAFSGNTAYQSFTKESATIFASLDSLKELYQGSDIQQARVDSIKRLLRQRDKLFNAYVRVREKVVDSQEFLDQLRSLSDVIYEPSSDSTIVTTERKRRTTTIAGDTTAAVTVPIDNDDRGFLKRLFGRKPPEQPSRQVVEERRMVEEELETIVDTIRAVQHDSTLARIDSAVQHFQMLQQQQREQFVNREMELTIASNTLISNMLSILHSVENEAMQQMEVDNQQARAVVSESVWRISIIFLVFFVITSIMVYLILADIRRNNAYRAALEAAKEEAEYHAAAKQRFLANMSHELRTPLQSIIGYSEQLKQEQDGENAKIDAIYHSSEHLLQIVNEILDYSRITSGKITLNEKPFAVAGLVANVVSVMKTQAQAKGLELELHTRILGSGNVSGDAFRIKQILFNLLSNAVKFTERGKVTLLVSTVVYEEKTELNIVVKDTGKGIPTEDLDRIFNDFEQSENANSGIYFGSGLGLSIVKAICESMGGQIRVESKKGFGSVFKVNLPLKTSSIATEVSAHRIPDAAQPALEENVWIIDDDRLILGLCRNILDKYRITYRCFTSPSMVLSAAWDPAVETILMDIRMPEMDGMQLNRELRKKIDTKGVRIYACTAQVLPEEQEQILAQGFDGLLLKPFKEADLLQVLGIVPAQPDRERVDLSGLGHFALGDDMQTKNIIALYTRDTRSDVADLRKYYEKKDLEKIELLLHRVAGRTAQVGADKIAFQLRKMEIDARSGELPAEAEFTTALSQLAAFMQHLQLHGAKAVGA</sequence>
<comment type="subcellular location">
    <subcellularLocation>
        <location evidence="2">Cell inner membrane</location>
        <topology evidence="2">Multi-pass membrane protein</topology>
    </subcellularLocation>
</comment>
<keyword evidence="12 15" id="KW-0472">Membrane</keyword>
<dbReference type="SMART" id="SM00448">
    <property type="entry name" value="REC"/>
    <property type="match status" value="1"/>
</dbReference>
<dbReference type="InterPro" id="IPR036641">
    <property type="entry name" value="HPT_dom_sf"/>
</dbReference>
<dbReference type="EMBL" id="JBHRTA010000030">
    <property type="protein sequence ID" value="MFC3197756.1"/>
    <property type="molecule type" value="Genomic_DNA"/>
</dbReference>
<dbReference type="InterPro" id="IPR011006">
    <property type="entry name" value="CheY-like_superfamily"/>
</dbReference>
<evidence type="ECO:0000256" key="13">
    <source>
        <dbReference type="PROSITE-ProRule" id="PRU00110"/>
    </source>
</evidence>
<evidence type="ECO:0000256" key="14">
    <source>
        <dbReference type="PROSITE-ProRule" id="PRU00169"/>
    </source>
</evidence>
<evidence type="ECO:0000313" key="20">
    <source>
        <dbReference type="Proteomes" id="UP001595526"/>
    </source>
</evidence>
<comment type="caution">
    <text evidence="19">The sequence shown here is derived from an EMBL/GenBank/DDBJ whole genome shotgun (WGS) entry which is preliminary data.</text>
</comment>
<evidence type="ECO:0000256" key="4">
    <source>
        <dbReference type="ARBA" id="ARBA00022475"/>
    </source>
</evidence>
<organism evidence="19 20">
    <name type="scientific">Parapedobacter deserti</name>
    <dbReference type="NCBI Taxonomy" id="1912957"/>
    <lineage>
        <taxon>Bacteria</taxon>
        <taxon>Pseudomonadati</taxon>
        <taxon>Bacteroidota</taxon>
        <taxon>Sphingobacteriia</taxon>
        <taxon>Sphingobacteriales</taxon>
        <taxon>Sphingobacteriaceae</taxon>
        <taxon>Parapedobacter</taxon>
    </lineage>
</organism>
<dbReference type="InterPro" id="IPR036097">
    <property type="entry name" value="HisK_dim/P_sf"/>
</dbReference>
<evidence type="ECO:0000256" key="3">
    <source>
        <dbReference type="ARBA" id="ARBA00012438"/>
    </source>
</evidence>
<evidence type="ECO:0000256" key="10">
    <source>
        <dbReference type="ARBA" id="ARBA00022840"/>
    </source>
</evidence>
<dbReference type="Pfam" id="PF00512">
    <property type="entry name" value="HisKA"/>
    <property type="match status" value="1"/>
</dbReference>
<keyword evidence="20" id="KW-1185">Reference proteome</keyword>
<dbReference type="CDD" id="cd17546">
    <property type="entry name" value="REC_hyHK_CKI1_RcsC-like"/>
    <property type="match status" value="1"/>
</dbReference>
<evidence type="ECO:0000259" key="17">
    <source>
        <dbReference type="PROSITE" id="PS50110"/>
    </source>
</evidence>
<protein>
    <recommendedName>
        <fullName evidence="3">histidine kinase</fullName>
        <ecNumber evidence="3">2.7.13.3</ecNumber>
    </recommendedName>
</protein>
<evidence type="ECO:0000256" key="12">
    <source>
        <dbReference type="ARBA" id="ARBA00023136"/>
    </source>
</evidence>
<dbReference type="SMART" id="SM00388">
    <property type="entry name" value="HisKA"/>
    <property type="match status" value="1"/>
</dbReference>
<keyword evidence="10 19" id="KW-0067">ATP-binding</keyword>
<evidence type="ECO:0000256" key="8">
    <source>
        <dbReference type="ARBA" id="ARBA00022692"/>
    </source>
</evidence>
<evidence type="ECO:0000259" key="16">
    <source>
        <dbReference type="PROSITE" id="PS50109"/>
    </source>
</evidence>
<dbReference type="InterPro" id="IPR004358">
    <property type="entry name" value="Sig_transdc_His_kin-like_C"/>
</dbReference>
<feature type="modified residue" description="4-aspartylphosphate" evidence="14">
    <location>
        <position position="638"/>
    </location>
</feature>
<evidence type="ECO:0000256" key="5">
    <source>
        <dbReference type="ARBA" id="ARBA00022519"/>
    </source>
</evidence>
<dbReference type="EC" id="2.7.13.3" evidence="3"/>
<dbReference type="SUPFAM" id="SSF55874">
    <property type="entry name" value="ATPase domain of HSP90 chaperone/DNA topoisomerase II/histidine kinase"/>
    <property type="match status" value="1"/>
</dbReference>
<dbReference type="PROSITE" id="PS50894">
    <property type="entry name" value="HPT"/>
    <property type="match status" value="1"/>
</dbReference>
<dbReference type="CDD" id="cd00082">
    <property type="entry name" value="HisKA"/>
    <property type="match status" value="1"/>
</dbReference>
<evidence type="ECO:0000256" key="2">
    <source>
        <dbReference type="ARBA" id="ARBA00004429"/>
    </source>
</evidence>
<dbReference type="Pfam" id="PF00072">
    <property type="entry name" value="Response_reg"/>
    <property type="match status" value="1"/>
</dbReference>
<evidence type="ECO:0000256" key="7">
    <source>
        <dbReference type="ARBA" id="ARBA00022679"/>
    </source>
</evidence>
<dbReference type="Gene3D" id="3.40.50.2300">
    <property type="match status" value="1"/>
</dbReference>